<dbReference type="PANTHER" id="PTHR31500:SF88">
    <property type="entry name" value="AT-HOOK MOTIF NUCLEAR-LOCALIZED PROTEIN"/>
    <property type="match status" value="1"/>
</dbReference>
<organism evidence="3 4">
    <name type="scientific">Capsicum baccatum</name>
    <name type="common">Peruvian pepper</name>
    <dbReference type="NCBI Taxonomy" id="33114"/>
    <lineage>
        <taxon>Eukaryota</taxon>
        <taxon>Viridiplantae</taxon>
        <taxon>Streptophyta</taxon>
        <taxon>Embryophyta</taxon>
        <taxon>Tracheophyta</taxon>
        <taxon>Spermatophyta</taxon>
        <taxon>Magnoliopsida</taxon>
        <taxon>eudicotyledons</taxon>
        <taxon>Gunneridae</taxon>
        <taxon>Pentapetalae</taxon>
        <taxon>asterids</taxon>
        <taxon>lamiids</taxon>
        <taxon>Solanales</taxon>
        <taxon>Solanaceae</taxon>
        <taxon>Solanoideae</taxon>
        <taxon>Capsiceae</taxon>
        <taxon>Capsicum</taxon>
    </lineage>
</organism>
<dbReference type="AlphaFoldDB" id="A0A2G2V2W4"/>
<evidence type="ECO:0000313" key="3">
    <source>
        <dbReference type="EMBL" id="PHT27323.1"/>
    </source>
</evidence>
<comment type="domain">
    <text evidence="1">The PPC domain mediates interactions between AHL proteins.</text>
</comment>
<accession>A0A2G2V2W4</accession>
<name>A0A2G2V2W4_CAPBA</name>
<dbReference type="SUPFAM" id="SSF117856">
    <property type="entry name" value="AF0104/ALDC/Ptd012-like"/>
    <property type="match status" value="1"/>
</dbReference>
<gene>
    <name evidence="3" type="ORF">CQW23_33078</name>
</gene>
<evidence type="ECO:0000256" key="1">
    <source>
        <dbReference type="RuleBase" id="RU367031"/>
    </source>
</evidence>
<reference evidence="3 4" key="1">
    <citation type="journal article" date="2017" name="Genome Biol.">
        <title>New reference genome sequences of hot pepper reveal the massive evolution of plant disease-resistance genes by retroduplication.</title>
        <authorList>
            <person name="Kim S."/>
            <person name="Park J."/>
            <person name="Yeom S.I."/>
            <person name="Kim Y.M."/>
            <person name="Seo E."/>
            <person name="Kim K.T."/>
            <person name="Kim M.S."/>
            <person name="Lee J.M."/>
            <person name="Cheong K."/>
            <person name="Shin H.S."/>
            <person name="Kim S.B."/>
            <person name="Han K."/>
            <person name="Lee J."/>
            <person name="Park M."/>
            <person name="Lee H.A."/>
            <person name="Lee H.Y."/>
            <person name="Lee Y."/>
            <person name="Oh S."/>
            <person name="Lee J.H."/>
            <person name="Choi E."/>
            <person name="Choi E."/>
            <person name="Lee S.E."/>
            <person name="Jeon J."/>
            <person name="Kim H."/>
            <person name="Choi G."/>
            <person name="Song H."/>
            <person name="Lee J."/>
            <person name="Lee S.C."/>
            <person name="Kwon J.K."/>
            <person name="Lee H.Y."/>
            <person name="Koo N."/>
            <person name="Hong Y."/>
            <person name="Kim R.W."/>
            <person name="Kang W.H."/>
            <person name="Huh J.H."/>
            <person name="Kang B.C."/>
            <person name="Yang T.J."/>
            <person name="Lee Y.H."/>
            <person name="Bennetzen J.L."/>
            <person name="Choi D."/>
        </authorList>
    </citation>
    <scope>NUCLEOTIDE SEQUENCE [LARGE SCALE GENOMIC DNA]</scope>
    <source>
        <strain evidence="4">cv. PBC81</strain>
    </source>
</reference>
<dbReference type="GO" id="GO:0003680">
    <property type="term" value="F:minor groove of adenine-thymine-rich DNA binding"/>
    <property type="evidence" value="ECO:0007669"/>
    <property type="project" value="UniProtKB-UniRule"/>
</dbReference>
<dbReference type="EMBL" id="MLFT02000465">
    <property type="protein sequence ID" value="PHT27323.1"/>
    <property type="molecule type" value="Genomic_DNA"/>
</dbReference>
<comment type="function">
    <text evidence="1">Transcription factor that specifically binds AT-rich DNA sequences related to the nuclear matrix attachment regions (MARs).</text>
</comment>
<comment type="caution">
    <text evidence="3">The sequence shown here is derived from an EMBL/GenBank/DDBJ whole genome shotgun (WGS) entry which is preliminary data.</text>
</comment>
<dbReference type="Proteomes" id="UP000224567">
    <property type="component" value="Unassembled WGS sequence"/>
</dbReference>
<feature type="compositionally biased region" description="Polar residues" evidence="2">
    <location>
        <begin position="54"/>
        <end position="77"/>
    </location>
</feature>
<keyword evidence="1" id="KW-0539">Nucleus</keyword>
<keyword evidence="1" id="KW-0238">DNA-binding</keyword>
<keyword evidence="1" id="KW-0805">Transcription regulation</keyword>
<dbReference type="PANTHER" id="PTHR31500">
    <property type="entry name" value="AT-HOOK MOTIF NUCLEAR-LOCALIZED PROTEIN 9"/>
    <property type="match status" value="1"/>
</dbReference>
<dbReference type="STRING" id="33114.A0A2G2V2W4"/>
<dbReference type="OrthoDB" id="2014829at2759"/>
<evidence type="ECO:0000313" key="4">
    <source>
        <dbReference type="Proteomes" id="UP000224567"/>
    </source>
</evidence>
<protein>
    <recommendedName>
        <fullName evidence="1">AT-hook motif nuclear-localized protein</fullName>
    </recommendedName>
</protein>
<dbReference type="GO" id="GO:0005634">
    <property type="term" value="C:nucleus"/>
    <property type="evidence" value="ECO:0007669"/>
    <property type="project" value="UniProtKB-SubCell"/>
</dbReference>
<reference evidence="4" key="2">
    <citation type="journal article" date="2017" name="J. Anim. Genet.">
        <title>Multiple reference genome sequences of hot pepper reveal the massive evolution of plant disease resistance genes by retroduplication.</title>
        <authorList>
            <person name="Kim S."/>
            <person name="Park J."/>
            <person name="Yeom S.-I."/>
            <person name="Kim Y.-M."/>
            <person name="Seo E."/>
            <person name="Kim K.-T."/>
            <person name="Kim M.-S."/>
            <person name="Lee J.M."/>
            <person name="Cheong K."/>
            <person name="Shin H.-S."/>
            <person name="Kim S.-B."/>
            <person name="Han K."/>
            <person name="Lee J."/>
            <person name="Park M."/>
            <person name="Lee H.-A."/>
            <person name="Lee H.-Y."/>
            <person name="Lee Y."/>
            <person name="Oh S."/>
            <person name="Lee J.H."/>
            <person name="Choi E."/>
            <person name="Choi E."/>
            <person name="Lee S.E."/>
            <person name="Jeon J."/>
            <person name="Kim H."/>
            <person name="Choi G."/>
            <person name="Song H."/>
            <person name="Lee J."/>
            <person name="Lee S.-C."/>
            <person name="Kwon J.-K."/>
            <person name="Lee H.-Y."/>
            <person name="Koo N."/>
            <person name="Hong Y."/>
            <person name="Kim R.W."/>
            <person name="Kang W.-H."/>
            <person name="Huh J.H."/>
            <person name="Kang B.-C."/>
            <person name="Yang T.-J."/>
            <person name="Lee Y.-H."/>
            <person name="Bennetzen J.L."/>
            <person name="Choi D."/>
        </authorList>
    </citation>
    <scope>NUCLEOTIDE SEQUENCE [LARGE SCALE GENOMIC DNA]</scope>
    <source>
        <strain evidence="4">cv. PBC81</strain>
    </source>
</reference>
<proteinExistence type="predicted"/>
<evidence type="ECO:0000256" key="2">
    <source>
        <dbReference type="SAM" id="MobiDB-lite"/>
    </source>
</evidence>
<dbReference type="InterPro" id="IPR039605">
    <property type="entry name" value="AHL"/>
</dbReference>
<comment type="subcellular location">
    <subcellularLocation>
        <location evidence="1">Nucleus</location>
    </subcellularLocation>
</comment>
<keyword evidence="1" id="KW-0804">Transcription</keyword>
<sequence>MKNGGTQPLSKRHIVLEKVVIASFIEDGWKEPKSAKDFKASPAPLNVNLGGMTGANSPPSRGTYSESSGGQGSSLNHSGPDVASNIMSFTQNCLGAVCILSATGALSNVSLRQVGTSGGAAVTYEVYI</sequence>
<dbReference type="Gene3D" id="3.30.1330.80">
    <property type="entry name" value="Hypothetical protein, similar to alpha- acetolactate decarboxylase, domain 2"/>
    <property type="match status" value="1"/>
</dbReference>
<feature type="region of interest" description="Disordered" evidence="2">
    <location>
        <begin position="48"/>
        <end position="81"/>
    </location>
</feature>
<keyword evidence="4" id="KW-1185">Reference proteome</keyword>